<accession>A0ACC1BBY1</accession>
<comment type="caution">
    <text evidence="1">The sequence shown here is derived from an EMBL/GenBank/DDBJ whole genome shotgun (WGS) entry which is preliminary data.</text>
</comment>
<dbReference type="Proteomes" id="UP001164250">
    <property type="component" value="Chromosome 5"/>
</dbReference>
<sequence length="115" mass="12486">MDFVCGVPAKAKPLEGLPPFRRVVEPSRFGLGLHRVPPRRPQRGCGQPWEGSDIDPSVEEEQELGSSSSVPMREGLEEVIGQFADHLHVPMHALAAGVSKESWAILLELPSAALL</sequence>
<evidence type="ECO:0000313" key="1">
    <source>
        <dbReference type="EMBL" id="KAJ0096432.1"/>
    </source>
</evidence>
<dbReference type="EMBL" id="CM047901">
    <property type="protein sequence ID" value="KAJ0096432.1"/>
    <property type="molecule type" value="Genomic_DNA"/>
</dbReference>
<evidence type="ECO:0000313" key="2">
    <source>
        <dbReference type="Proteomes" id="UP001164250"/>
    </source>
</evidence>
<protein>
    <submittedName>
        <fullName evidence="1">Uncharacterized protein</fullName>
    </submittedName>
</protein>
<reference evidence="2" key="1">
    <citation type="journal article" date="2023" name="G3 (Bethesda)">
        <title>Genome assembly and association tests identify interacting loci associated with vigor, precocity, and sex in interspecific pistachio rootstocks.</title>
        <authorList>
            <person name="Palmer W."/>
            <person name="Jacygrad E."/>
            <person name="Sagayaradj S."/>
            <person name="Cavanaugh K."/>
            <person name="Han R."/>
            <person name="Bertier L."/>
            <person name="Beede B."/>
            <person name="Kafkas S."/>
            <person name="Golino D."/>
            <person name="Preece J."/>
            <person name="Michelmore R."/>
        </authorList>
    </citation>
    <scope>NUCLEOTIDE SEQUENCE [LARGE SCALE GENOMIC DNA]</scope>
</reference>
<proteinExistence type="predicted"/>
<organism evidence="1 2">
    <name type="scientific">Pistacia atlantica</name>
    <dbReference type="NCBI Taxonomy" id="434234"/>
    <lineage>
        <taxon>Eukaryota</taxon>
        <taxon>Viridiplantae</taxon>
        <taxon>Streptophyta</taxon>
        <taxon>Embryophyta</taxon>
        <taxon>Tracheophyta</taxon>
        <taxon>Spermatophyta</taxon>
        <taxon>Magnoliopsida</taxon>
        <taxon>eudicotyledons</taxon>
        <taxon>Gunneridae</taxon>
        <taxon>Pentapetalae</taxon>
        <taxon>rosids</taxon>
        <taxon>malvids</taxon>
        <taxon>Sapindales</taxon>
        <taxon>Anacardiaceae</taxon>
        <taxon>Pistacia</taxon>
    </lineage>
</organism>
<name>A0ACC1BBY1_9ROSI</name>
<keyword evidence="2" id="KW-1185">Reference proteome</keyword>
<gene>
    <name evidence="1" type="ORF">Patl1_28179</name>
</gene>